<feature type="region of interest" description="Disordered" evidence="1">
    <location>
        <begin position="471"/>
        <end position="501"/>
    </location>
</feature>
<accession>A0A2L0F498</accession>
<feature type="region of interest" description="Disordered" evidence="1">
    <location>
        <begin position="223"/>
        <end position="243"/>
    </location>
</feature>
<name>A0A2L0F498_SORCE</name>
<dbReference type="EMBL" id="CP012673">
    <property type="protein sequence ID" value="AUX46331.1"/>
    <property type="molecule type" value="Genomic_DNA"/>
</dbReference>
<protein>
    <submittedName>
        <fullName evidence="2">Uncharacterized protein</fullName>
    </submittedName>
</protein>
<sequence>MKQYNHPVNVPIRVDALWSDSQTKTVTPTTAFTQLQSTVSSSGNFSNAGPWLGDTVRPAFNDQPPLAAGLHLHWTLPQALRHGTTVYVLDYTVFNELVQQGVPCALVQSLKGKATIGAELTLDALTGLLNSLAPSQGFKPLSEVDFNPGVKPTPYAGLISSASGVEADSYTPADLSWDPIFLELYGPMIVQAAARMKLPPVPNRWLILRAGGDGDPSAWVVESDRLSTPDDGDGSAPAGAGPTAVPGQFTSEFVSASQSVTLSNAIQYLGLTTKAGDWHEHDEPGDKTPILSPLTAAGPGLVDFAAFYPNCQGVFGFCDATADDKTTYTYTIIGWFSDRANDPATSDYNVAPWASLVSDVAGRLASLGWQVPTDPAIDGSVYTAKISVTGSKCPAQGLDKPMTGVKVAVGNTAGEALAAYLAKSDTSTAAWGLTSERLLDAAQAGALRRVLEADGPAVVEQALHEQAFHAKSGGSRWEIAPQAPAQPGLSPQPTPLPPLSSDVETALSALNAAQLQFDRTQAYLTAQRRLLFTDWCRALHLETDDSGSNENADPNGSTRNPGGGTSVPLDELSATLVNQSAEAVDAAGMGNGDNNLMLGFWAAKALYLAHAAALNALAQMTGGARYTLERRAAPRFYQANDPALLLCDEEGSSSLTTSPADSLPTVPGRGGDNENLLSCTVVTAGDSPAAGLPDTWPDGPTTYCVASVQSSIQAVQGAQSWRPISLTWEVQCYPYPGAGAITGSTADGYSVTGYKPSFITDSFHPDPAGVDLIAKTGVKPDPNISATYNGRVILSDHANTTLRARILQLTGENTSPPPDQLDTRKLPGALRQQNVADLLSNAYASKTVTLSQSLDGFNDRLLMLRRIPQTSLFDCGYANAGWMVDFSPQPTWDPDSQSFYPEVGRQHEASPQQGDVYSPIRAGKCVLTNLWLVDAFGQTQQWSVETNNVTIASSLPDMTAPGNDAVPAFLLPPRLAQPSRLLFRWVAADGSGVESADQASTSPICGWVMLNRIDESLMFFTKEGALLGWVSMQDGTSVAWAPNTTFPPPSTDPLLEQVIKQAQAAPGKMYDDIATALLTIEPRAHRQHRASSVLFSRPLALASATLRLDVQGGPAPHQGYEWLATMPLDDNQEAITSSYCPVQAAGGVTPASPFPQRETCAFEKVTFPVRLGDVSMDDDGLVAYWTVDRGNIAISYNLVDPADGNEPTLGMTADPTATPITVLLLLDPRAPVHAVSGILPTKVIDIPPEMFTGAVKNMTLLLTVGPVLSPTGVDQPTLSLIEAEPPLLPVPAEIRGGWSWTEEGTTASLAMTGQIDDRAHLSPRPPVLRAGWLCLPGGK</sequence>
<proteinExistence type="predicted"/>
<feature type="region of interest" description="Disordered" evidence="1">
    <location>
        <begin position="543"/>
        <end position="569"/>
    </location>
</feature>
<organism evidence="2 3">
    <name type="scientific">Sorangium cellulosum</name>
    <name type="common">Polyangium cellulosum</name>
    <dbReference type="NCBI Taxonomy" id="56"/>
    <lineage>
        <taxon>Bacteria</taxon>
        <taxon>Pseudomonadati</taxon>
        <taxon>Myxococcota</taxon>
        <taxon>Polyangia</taxon>
        <taxon>Polyangiales</taxon>
        <taxon>Polyangiaceae</taxon>
        <taxon>Sorangium</taxon>
    </lineage>
</organism>
<gene>
    <name evidence="2" type="ORF">SOCE26_078360</name>
</gene>
<feature type="compositionally biased region" description="Polar residues" evidence="1">
    <location>
        <begin position="546"/>
        <end position="560"/>
    </location>
</feature>
<dbReference type="OrthoDB" id="6091628at2"/>
<feature type="compositionally biased region" description="Low complexity" evidence="1">
    <location>
        <begin position="234"/>
        <end position="243"/>
    </location>
</feature>
<evidence type="ECO:0000313" key="3">
    <source>
        <dbReference type="Proteomes" id="UP000238348"/>
    </source>
</evidence>
<dbReference type="RefSeq" id="WP_104984543.1">
    <property type="nucleotide sequence ID" value="NZ_CP012673.1"/>
</dbReference>
<evidence type="ECO:0000256" key="1">
    <source>
        <dbReference type="SAM" id="MobiDB-lite"/>
    </source>
</evidence>
<dbReference type="Proteomes" id="UP000238348">
    <property type="component" value="Chromosome"/>
</dbReference>
<evidence type="ECO:0000313" key="2">
    <source>
        <dbReference type="EMBL" id="AUX46331.1"/>
    </source>
</evidence>
<reference evidence="2 3" key="1">
    <citation type="submission" date="2015-09" db="EMBL/GenBank/DDBJ databases">
        <title>Sorangium comparison.</title>
        <authorList>
            <person name="Zaburannyi N."/>
            <person name="Bunk B."/>
            <person name="Overmann J."/>
            <person name="Mueller R."/>
        </authorList>
    </citation>
    <scope>NUCLEOTIDE SEQUENCE [LARGE SCALE GENOMIC DNA]</scope>
    <source>
        <strain evidence="2 3">So ce26</strain>
    </source>
</reference>